<sequence length="102" mass="12465">MTRSTTNNKIKKKFYFKFSKKFIGRKNCYKLSKQYSIKSLNYKFFDKKKKINILKKKKNSLINFLLRIYYGINYSKFIFILKNNNCKINKLKILIILLKLIF</sequence>
<organism evidence="6 7">
    <name type="scientific">Candidatus Carsonella ruddii CE isolate Thao2000</name>
    <dbReference type="NCBI Taxonomy" id="1202536"/>
    <lineage>
        <taxon>Bacteria</taxon>
        <taxon>Pseudomonadati</taxon>
        <taxon>Pseudomonadota</taxon>
        <taxon>Gammaproteobacteria</taxon>
        <taxon>Oceanospirillales</taxon>
        <taxon>Halomonadaceae</taxon>
        <taxon>Zymobacter group</taxon>
        <taxon>Candidatus Carsonella</taxon>
    </lineage>
</organism>
<dbReference type="GO" id="GO:0005840">
    <property type="term" value="C:ribosome"/>
    <property type="evidence" value="ECO:0007669"/>
    <property type="project" value="UniProtKB-KW"/>
</dbReference>
<dbReference type="KEGG" id="cru:A33U_0118"/>
<dbReference type="Proteomes" id="UP000003932">
    <property type="component" value="Chromosome"/>
</dbReference>
<keyword evidence="3" id="KW-0687">Ribonucleoprotein</keyword>
<protein>
    <recommendedName>
        <fullName evidence="4">Large ribosomal subunit protein bL20</fullName>
    </recommendedName>
    <alternativeName>
        <fullName evidence="5">50S ribosomal protein L20</fullName>
    </alternativeName>
</protein>
<evidence type="ECO:0000256" key="5">
    <source>
        <dbReference type="ARBA" id="ARBA00035482"/>
    </source>
</evidence>
<comment type="similarity">
    <text evidence="1">Belongs to the bacterial ribosomal protein bL20 family.</text>
</comment>
<accession>J7GZY5</accession>
<dbReference type="GO" id="GO:0019843">
    <property type="term" value="F:rRNA binding"/>
    <property type="evidence" value="ECO:0007669"/>
    <property type="project" value="InterPro"/>
</dbReference>
<dbReference type="Pfam" id="PF00453">
    <property type="entry name" value="Ribosomal_L20"/>
    <property type="match status" value="1"/>
</dbReference>
<evidence type="ECO:0000256" key="3">
    <source>
        <dbReference type="ARBA" id="ARBA00023274"/>
    </source>
</evidence>
<dbReference type="InterPro" id="IPR035566">
    <property type="entry name" value="Ribosomal_protein_bL20_C"/>
</dbReference>
<dbReference type="GO" id="GO:0003735">
    <property type="term" value="F:structural constituent of ribosome"/>
    <property type="evidence" value="ECO:0007669"/>
    <property type="project" value="InterPro"/>
</dbReference>
<dbReference type="GO" id="GO:1990904">
    <property type="term" value="C:ribonucleoprotein complex"/>
    <property type="evidence" value="ECO:0007669"/>
    <property type="project" value="UniProtKB-KW"/>
</dbReference>
<dbReference type="EMBL" id="CP003541">
    <property type="protein sequence ID" value="AFP83575.1"/>
    <property type="molecule type" value="Genomic_DNA"/>
</dbReference>
<gene>
    <name evidence="6" type="primary">rplT</name>
    <name evidence="6" type="ORF">A33U_0118</name>
</gene>
<evidence type="ECO:0000256" key="2">
    <source>
        <dbReference type="ARBA" id="ARBA00022980"/>
    </source>
</evidence>
<dbReference type="PATRIC" id="fig|1202536.3.peg.100"/>
<evidence type="ECO:0000313" key="6">
    <source>
        <dbReference type="EMBL" id="AFP83575.1"/>
    </source>
</evidence>
<dbReference type="HOGENOM" id="CLU_2286315_0_0_6"/>
<dbReference type="GO" id="GO:0006412">
    <property type="term" value="P:translation"/>
    <property type="evidence" value="ECO:0007669"/>
    <property type="project" value="InterPro"/>
</dbReference>
<dbReference type="AlphaFoldDB" id="J7GZY5"/>
<dbReference type="InterPro" id="IPR005813">
    <property type="entry name" value="Ribosomal_bL20"/>
</dbReference>
<dbReference type="Gene3D" id="6.10.160.10">
    <property type="match status" value="1"/>
</dbReference>
<evidence type="ECO:0000256" key="1">
    <source>
        <dbReference type="ARBA" id="ARBA00007698"/>
    </source>
</evidence>
<proteinExistence type="inferred from homology"/>
<evidence type="ECO:0000313" key="7">
    <source>
        <dbReference type="Proteomes" id="UP000003932"/>
    </source>
</evidence>
<reference evidence="6 7" key="1">
    <citation type="journal article" date="2012" name="Mol. Biol. Evol.">
        <title>Genome reduction and co-evolution between the primary and secondary bacterial symbionts of psyllids.</title>
        <authorList>
            <person name="Sloan D.B."/>
            <person name="Moran N.A."/>
        </authorList>
    </citation>
    <scope>NUCLEOTIDE SEQUENCE [LARGE SCALE GENOMIC DNA]</scope>
    <source>
        <strain evidence="6 7">CE</strain>
    </source>
</reference>
<dbReference type="SUPFAM" id="SSF74731">
    <property type="entry name" value="Ribosomal protein L20"/>
    <property type="match status" value="1"/>
</dbReference>
<dbReference type="RefSeq" id="WP_014886876.1">
    <property type="nucleotide sequence ID" value="NC_018414.1"/>
</dbReference>
<keyword evidence="2 6" id="KW-0689">Ribosomal protein</keyword>
<name>J7GZY5_CARRU</name>
<evidence type="ECO:0000256" key="4">
    <source>
        <dbReference type="ARBA" id="ARBA00035172"/>
    </source>
</evidence>